<gene>
    <name evidence="2" type="ORF">LTR36_003897</name>
</gene>
<comment type="caution">
    <text evidence="2">The sequence shown here is derived from an EMBL/GenBank/DDBJ whole genome shotgun (WGS) entry which is preliminary data.</text>
</comment>
<organism evidence="2 3">
    <name type="scientific">Oleoguttula mirabilis</name>
    <dbReference type="NCBI Taxonomy" id="1507867"/>
    <lineage>
        <taxon>Eukaryota</taxon>
        <taxon>Fungi</taxon>
        <taxon>Dikarya</taxon>
        <taxon>Ascomycota</taxon>
        <taxon>Pezizomycotina</taxon>
        <taxon>Dothideomycetes</taxon>
        <taxon>Dothideomycetidae</taxon>
        <taxon>Mycosphaerellales</taxon>
        <taxon>Teratosphaeriaceae</taxon>
        <taxon>Oleoguttula</taxon>
    </lineage>
</organism>
<dbReference type="Proteomes" id="UP001324427">
    <property type="component" value="Unassembled WGS sequence"/>
</dbReference>
<protein>
    <submittedName>
        <fullName evidence="2">Uncharacterized protein</fullName>
    </submittedName>
</protein>
<name>A0AAV9JJ40_9PEZI</name>
<dbReference type="AlphaFoldDB" id="A0AAV9JJ40"/>
<evidence type="ECO:0000313" key="2">
    <source>
        <dbReference type="EMBL" id="KAK4544992.1"/>
    </source>
</evidence>
<reference evidence="2 3" key="1">
    <citation type="submission" date="2021-11" db="EMBL/GenBank/DDBJ databases">
        <title>Black yeast isolated from Biological Soil Crust.</title>
        <authorList>
            <person name="Kurbessoian T."/>
        </authorList>
    </citation>
    <scope>NUCLEOTIDE SEQUENCE [LARGE SCALE GENOMIC DNA]</scope>
    <source>
        <strain evidence="2 3">CCFEE 5522</strain>
    </source>
</reference>
<accession>A0AAV9JJ40</accession>
<proteinExistence type="predicted"/>
<evidence type="ECO:0000313" key="3">
    <source>
        <dbReference type="Proteomes" id="UP001324427"/>
    </source>
</evidence>
<dbReference type="EMBL" id="JAVFHQ010000022">
    <property type="protein sequence ID" value="KAK4544992.1"/>
    <property type="molecule type" value="Genomic_DNA"/>
</dbReference>
<feature type="compositionally biased region" description="Basic and acidic residues" evidence="1">
    <location>
        <begin position="38"/>
        <end position="88"/>
    </location>
</feature>
<sequence length="116" mass="13037">MSALRMSFARRAPVYRSIAGTPTRSFQSCRVLAAGKESALHDEERGEKAEYHKQDQLQKQKEGKGQWKDELASDSESIVKADRGDIEASKGTIEQLQKETAKLAENELQEKTKKNV</sequence>
<keyword evidence="3" id="KW-1185">Reference proteome</keyword>
<feature type="region of interest" description="Disordered" evidence="1">
    <location>
        <begin position="36"/>
        <end position="93"/>
    </location>
</feature>
<evidence type="ECO:0000256" key="1">
    <source>
        <dbReference type="SAM" id="MobiDB-lite"/>
    </source>
</evidence>